<protein>
    <submittedName>
        <fullName evidence="1">Uncharacterized protein</fullName>
    </submittedName>
</protein>
<dbReference type="RefSeq" id="WP_354662062.1">
    <property type="nucleotide sequence ID" value="NZ_JBEXAC010000002.1"/>
</dbReference>
<reference evidence="1 2" key="1">
    <citation type="submission" date="2024-06" db="EMBL/GenBank/DDBJ databases">
        <title>Chitinophaga defluvii sp. nov., isolated from municipal sewage.</title>
        <authorList>
            <person name="Zhang L."/>
        </authorList>
    </citation>
    <scope>NUCLEOTIDE SEQUENCE [LARGE SCALE GENOMIC DNA]</scope>
    <source>
        <strain evidence="1 2">H8</strain>
    </source>
</reference>
<organism evidence="1 2">
    <name type="scientific">Chitinophaga defluvii</name>
    <dbReference type="NCBI Taxonomy" id="3163343"/>
    <lineage>
        <taxon>Bacteria</taxon>
        <taxon>Pseudomonadati</taxon>
        <taxon>Bacteroidota</taxon>
        <taxon>Chitinophagia</taxon>
        <taxon>Chitinophagales</taxon>
        <taxon>Chitinophagaceae</taxon>
        <taxon>Chitinophaga</taxon>
    </lineage>
</organism>
<evidence type="ECO:0000313" key="1">
    <source>
        <dbReference type="EMBL" id="MET6999498.1"/>
    </source>
</evidence>
<accession>A0ABV2T8Y1</accession>
<comment type="caution">
    <text evidence="1">The sequence shown here is derived from an EMBL/GenBank/DDBJ whole genome shotgun (WGS) entry which is preliminary data.</text>
</comment>
<dbReference type="EMBL" id="JBEXAC010000002">
    <property type="protein sequence ID" value="MET6999498.1"/>
    <property type="molecule type" value="Genomic_DNA"/>
</dbReference>
<proteinExistence type="predicted"/>
<evidence type="ECO:0000313" key="2">
    <source>
        <dbReference type="Proteomes" id="UP001549749"/>
    </source>
</evidence>
<dbReference type="Proteomes" id="UP001549749">
    <property type="component" value="Unassembled WGS sequence"/>
</dbReference>
<sequence length="64" mass="7413">MNIKRAVVYSKDVEILTGYKGRTARRLLQKIREKHGKKRGGFVTVAEFCEYTGFDANLLYEIMV</sequence>
<keyword evidence="2" id="KW-1185">Reference proteome</keyword>
<name>A0ABV2T8Y1_9BACT</name>
<gene>
    <name evidence="1" type="ORF">ABR189_19075</name>
</gene>